<keyword evidence="4" id="KW-1185">Reference proteome</keyword>
<name>A0ABM4DNK4_HYDVU</name>
<feature type="coiled-coil region" evidence="1">
    <location>
        <begin position="1114"/>
        <end position="1152"/>
    </location>
</feature>
<reference evidence="5" key="1">
    <citation type="submission" date="2025-08" db="UniProtKB">
        <authorList>
            <consortium name="RefSeq"/>
        </authorList>
    </citation>
    <scope>IDENTIFICATION</scope>
</reference>
<keyword evidence="1" id="KW-0175">Coiled coil</keyword>
<feature type="compositionally biased region" description="Basic and acidic residues" evidence="2">
    <location>
        <begin position="1326"/>
        <end position="1337"/>
    </location>
</feature>
<gene>
    <name evidence="5" type="primary">LOC100200745</name>
</gene>
<dbReference type="RefSeq" id="XP_065676166.1">
    <property type="nucleotide sequence ID" value="XM_065820094.1"/>
</dbReference>
<feature type="coiled-coil region" evidence="1">
    <location>
        <begin position="720"/>
        <end position="754"/>
    </location>
</feature>
<feature type="coiled-coil region" evidence="1">
    <location>
        <begin position="141"/>
        <end position="224"/>
    </location>
</feature>
<dbReference type="PANTHER" id="PTHR10337:SF6">
    <property type="entry name" value="CENTROSOMAL PROTEIN OF 152 KDA"/>
    <property type="match status" value="1"/>
</dbReference>
<feature type="coiled-coil region" evidence="1">
    <location>
        <begin position="952"/>
        <end position="990"/>
    </location>
</feature>
<protein>
    <submittedName>
        <fullName evidence="5">Centrosomal protein of 152 kDa isoform X2</fullName>
    </submittedName>
</protein>
<organism evidence="4 5">
    <name type="scientific">Hydra vulgaris</name>
    <name type="common">Hydra</name>
    <name type="synonym">Hydra attenuata</name>
    <dbReference type="NCBI Taxonomy" id="6087"/>
    <lineage>
        <taxon>Eukaryota</taxon>
        <taxon>Metazoa</taxon>
        <taxon>Cnidaria</taxon>
        <taxon>Hydrozoa</taxon>
        <taxon>Hydroidolina</taxon>
        <taxon>Anthoathecata</taxon>
        <taxon>Aplanulata</taxon>
        <taxon>Hydridae</taxon>
        <taxon>Hydra</taxon>
    </lineage>
</organism>
<dbReference type="InterPro" id="IPR051235">
    <property type="entry name" value="CEP152/SHC-Transforming"/>
</dbReference>
<evidence type="ECO:0000256" key="1">
    <source>
        <dbReference type="SAM" id="Coils"/>
    </source>
</evidence>
<accession>A0ABM4DNK4</accession>
<dbReference type="Proteomes" id="UP001652625">
    <property type="component" value="Chromosome 15"/>
</dbReference>
<feature type="region of interest" description="Disordered" evidence="2">
    <location>
        <begin position="1425"/>
        <end position="1451"/>
    </location>
</feature>
<evidence type="ECO:0000256" key="2">
    <source>
        <dbReference type="SAM" id="MobiDB-lite"/>
    </source>
</evidence>
<dbReference type="PANTHER" id="PTHR10337">
    <property type="entry name" value="SHC TRANSFORMING PROTEIN"/>
    <property type="match status" value="1"/>
</dbReference>
<evidence type="ECO:0000313" key="5">
    <source>
        <dbReference type="RefSeq" id="XP_065676166.1"/>
    </source>
</evidence>
<dbReference type="Gene3D" id="1.10.287.1490">
    <property type="match status" value="1"/>
</dbReference>
<feature type="domain" description="CEP152 CEP63 binding coiled coil" evidence="3">
    <location>
        <begin position="1229"/>
        <end position="1278"/>
    </location>
</feature>
<evidence type="ECO:0000259" key="3">
    <source>
        <dbReference type="Pfam" id="PF25770"/>
    </source>
</evidence>
<feature type="compositionally biased region" description="Polar residues" evidence="2">
    <location>
        <begin position="1425"/>
        <end position="1437"/>
    </location>
</feature>
<evidence type="ECO:0000313" key="4">
    <source>
        <dbReference type="Proteomes" id="UP001652625"/>
    </source>
</evidence>
<feature type="region of interest" description="Disordered" evidence="2">
    <location>
        <begin position="1308"/>
        <end position="1338"/>
    </location>
</feature>
<dbReference type="GeneID" id="100200745"/>
<proteinExistence type="predicted"/>
<feature type="coiled-coil region" evidence="1">
    <location>
        <begin position="1030"/>
        <end position="1075"/>
    </location>
</feature>
<feature type="compositionally biased region" description="Basic and acidic residues" evidence="2">
    <location>
        <begin position="1308"/>
        <end position="1317"/>
    </location>
</feature>
<dbReference type="Pfam" id="PF25770">
    <property type="entry name" value="CC_CEP63-bind_CEP152"/>
    <property type="match status" value="1"/>
</dbReference>
<sequence>MSVMFSHIDFNLQEDDEEQLDIEDAHQQEELKAFLDDQLNDDYLLEDTSFNQTSDENEKNDSPLLMLNTDFPTETNKENGFSFGLSEDYLQLRKSVYPFQQPFISELNNNAENYVDVDSINTEYLPKNSREQLEILYQARGRKIEELQKSLEEKVEEKEKEIRVLRHKFTMSSTEMEGLRINIAQLNAVIQDHKHEINNLQGLVQNEQEQCRLLTNQIEEANEKLFVSDSTISALQMQIRELNQTESLSRARAHHESMLASMREKHEEEILSLKEKVDDLQQSLAWKSEDLNRYKELLDSNSSGSEIGMLRNRLSNEEKKVTNLEKDLALLTKHNTDLEEQLKMFEVALKTDSTFGYLSSTPYNAANAHMGRDQVDYKSPIARDIKRLNIKSNDDSNVRNELIKALNSNREKRQEIKMLYDEIASLKLKLDKNSNTSKEHEFACKAINRSLELLADPKLCETCKCLQNDLDAQSKEFQAIVIEFNKKLESLEKENLELKKNMVEMVKNFDKDKISCLEKQNNTLMQLVNDAKENLKKELLDAHQQKVLSLSKEIDRLNGELLFTQEEYNKLCDDVKSVENHLAEEFSREKELALLELENKLQNEHQENFLQLKDKLNSQHMENIEASKVKWLEEHKKEQEILIQNAVSSSKVDFLNDYKNQLAIEINKAVDVARNEWLMNQHSETDALIKQLKDEWTSEQQGVIQAKLNSAKVDWDLSKRNEFNTMLKNHQTEVKKLQENLDLANKEILYLKSRLLSTENVLESFQADFKKHNVIEALKPNGDNVKNSEINSNMADMKSAVDKSQSSVLLDEILQSNVHNGGIQNQGDAWKEKEISWKKREEELTLLIKEMQEQGALLKNGLTQNALGKSHVDVLEEREGQQTLPALEEKLSTIIRSKEKVWNIKETNYKKDINSIAEELKNMKSVIIDKDQQIFSLRKDFLDLKESGDKKVYQYQKQLSDFKNVIKKLEEQLMLEKEIAKEEFDSLQATIEGKIHSAVLAEKKKHQHELDKFRDEQLKTESFLLKERLLNEVQNQSDKEIKDIETVKAEYNVIIKNLKQGFREKLEKISEMKKKWLAEEEEKRSILEKNFKEQFSLNKKNLQDKHNELFVQQRLKYENILAELEESLAKVKEEKNKEIKTFQIEKSKMEEVIASMTSLHKQEMSALDAEWQSRLDKERFIIEHYKTMRQRDELKEQEYVKHINELLMDDRSKETNEKKAIDNTPNEGVENMRVFYLRAVEQINFDVMEHIKSMRTNAATQIREAVKKERRDIFRKLKSKKEVKSLNRVYSDEEIFEVNFGSSDKFKTNDKLNDKLRSNQTSGHVTNDRYASDEKKTSVLGRNELGSSYVCDKSNNDKQRYSQRFSEKENVRNIISPSNLENDNQNKNSVFYFQQTLSNNPEKLDEQEKSKCQYLTNTNHLKTLSNTHSNANSSSVNDLPVSLKRSDGKVP</sequence>
<feature type="coiled-coil region" evidence="1">
    <location>
        <begin position="474"/>
        <end position="607"/>
    </location>
</feature>
<feature type="coiled-coil region" evidence="1">
    <location>
        <begin position="307"/>
        <end position="341"/>
    </location>
</feature>
<dbReference type="InterPro" id="IPR057659">
    <property type="entry name" value="CEP152_CC"/>
</dbReference>